<evidence type="ECO:0000256" key="1">
    <source>
        <dbReference type="SAM" id="Phobius"/>
    </source>
</evidence>
<sequence>MIYLCFMSLFLLTMYIMYAVRVCGVPWSLSDTYYQLKKRNRPAWLFQAAMAVPAMLLMPVWIDCSNESFQFLAFLACGGLMFVGTAPLFKEEFQSKVHYVGTVASGLATILWVCFAGMWYLPTIAFPIAGLFILKYRKWLFWAELAAFACAYVGVFIICINC</sequence>
<keyword evidence="1" id="KW-0812">Transmembrane</keyword>
<name>A0A174M5W4_BACUN</name>
<protein>
    <submittedName>
        <fullName evidence="2">Uncharacterized protein</fullName>
    </submittedName>
</protein>
<dbReference type="RefSeq" id="WP_057281082.1">
    <property type="nucleotide sequence ID" value="NZ_CZBF01000001.1"/>
</dbReference>
<reference evidence="2 3" key="1">
    <citation type="submission" date="2015-09" db="EMBL/GenBank/DDBJ databases">
        <authorList>
            <consortium name="Pathogen Informatics"/>
        </authorList>
    </citation>
    <scope>NUCLEOTIDE SEQUENCE [LARGE SCALE GENOMIC DNA]</scope>
    <source>
        <strain evidence="2 3">2789STDY5834942</strain>
    </source>
</reference>
<feature type="transmembrane region" description="Helical" evidence="1">
    <location>
        <begin position="42"/>
        <end position="62"/>
    </location>
</feature>
<feature type="transmembrane region" description="Helical" evidence="1">
    <location>
        <begin position="68"/>
        <end position="89"/>
    </location>
</feature>
<evidence type="ECO:0000313" key="3">
    <source>
        <dbReference type="Proteomes" id="UP000095788"/>
    </source>
</evidence>
<feature type="transmembrane region" description="Helical" evidence="1">
    <location>
        <begin position="139"/>
        <end position="160"/>
    </location>
</feature>
<keyword evidence="1" id="KW-0472">Membrane</keyword>
<organism evidence="2 3">
    <name type="scientific">Bacteroides uniformis</name>
    <dbReference type="NCBI Taxonomy" id="820"/>
    <lineage>
        <taxon>Bacteria</taxon>
        <taxon>Pseudomonadati</taxon>
        <taxon>Bacteroidota</taxon>
        <taxon>Bacteroidia</taxon>
        <taxon>Bacteroidales</taxon>
        <taxon>Bacteroidaceae</taxon>
        <taxon>Bacteroides</taxon>
    </lineage>
</organism>
<gene>
    <name evidence="2" type="ORF">ERS852554_00255</name>
</gene>
<evidence type="ECO:0000313" key="2">
    <source>
        <dbReference type="EMBL" id="CUP29578.1"/>
    </source>
</evidence>
<dbReference type="EMBL" id="CZBF01000001">
    <property type="protein sequence ID" value="CUP29578.1"/>
    <property type="molecule type" value="Genomic_DNA"/>
</dbReference>
<accession>A0A174M5W4</accession>
<keyword evidence="1" id="KW-1133">Transmembrane helix</keyword>
<proteinExistence type="predicted"/>
<dbReference type="AlphaFoldDB" id="A0A174M5W4"/>
<dbReference type="Proteomes" id="UP000095788">
    <property type="component" value="Unassembled WGS sequence"/>
</dbReference>
<feature type="transmembrane region" description="Helical" evidence="1">
    <location>
        <begin position="6"/>
        <end position="30"/>
    </location>
</feature>